<evidence type="ECO:0008006" key="11">
    <source>
        <dbReference type="Google" id="ProtNLM"/>
    </source>
</evidence>
<organism evidence="9 10">
    <name type="scientific">[Clostridium] citroniae WAL-19142</name>
    <dbReference type="NCBI Taxonomy" id="742734"/>
    <lineage>
        <taxon>Bacteria</taxon>
        <taxon>Bacillati</taxon>
        <taxon>Bacillota</taxon>
        <taxon>Clostridia</taxon>
        <taxon>Lachnospirales</taxon>
        <taxon>Lachnospiraceae</taxon>
        <taxon>Enterocloster</taxon>
    </lineage>
</organism>
<name>A0A0J9BJZ1_9FIRM</name>
<comment type="caution">
    <text evidence="9">The sequence shown here is derived from an EMBL/GenBank/DDBJ whole genome shotgun (WGS) entry which is preliminary data.</text>
</comment>
<evidence type="ECO:0000259" key="7">
    <source>
        <dbReference type="PROSITE" id="PS51898"/>
    </source>
</evidence>
<dbReference type="InterPro" id="IPR010998">
    <property type="entry name" value="Integrase_recombinase_N"/>
</dbReference>
<proteinExistence type="inferred from homology"/>
<evidence type="ECO:0000256" key="5">
    <source>
        <dbReference type="ARBA" id="ARBA00023172"/>
    </source>
</evidence>
<dbReference type="Proteomes" id="UP000037392">
    <property type="component" value="Unassembled WGS sequence"/>
</dbReference>
<dbReference type="Pfam" id="PF00589">
    <property type="entry name" value="Phage_integrase"/>
    <property type="match status" value="1"/>
</dbReference>
<evidence type="ECO:0000313" key="9">
    <source>
        <dbReference type="EMBL" id="KMW12554.1"/>
    </source>
</evidence>
<keyword evidence="4 6" id="KW-0238">DNA-binding</keyword>
<dbReference type="InterPro" id="IPR044068">
    <property type="entry name" value="CB"/>
</dbReference>
<keyword evidence="3" id="KW-0229">DNA integration</keyword>
<gene>
    <name evidence="9" type="ORF">HMPREF9470_05279</name>
</gene>
<dbReference type="InterPro" id="IPR002104">
    <property type="entry name" value="Integrase_catalytic"/>
</dbReference>
<dbReference type="GeneID" id="93165863"/>
<dbReference type="PROSITE" id="PS51898">
    <property type="entry name" value="TYR_RECOMBINASE"/>
    <property type="match status" value="1"/>
</dbReference>
<dbReference type="GO" id="GO:0003677">
    <property type="term" value="F:DNA binding"/>
    <property type="evidence" value="ECO:0007669"/>
    <property type="project" value="UniProtKB-UniRule"/>
</dbReference>
<sequence>MAVDKNGKPLPKGIVVRPDGRYMGRFTYAGERYTLYDDDNPKRLKKAMDDMRYELEHGLYGTCKNITLDKWFEEYIKTYKEPILKESTVNHYRLYYRLYIQPDMGKKYIKDIKGIHVQKLYNELAKRGMKSNTIKKIANILHSTLKQAVRDDLLLKNPCEAADIPKTEKKERRVLTAEEQREFIDFVADSVKWKRYYPLFIMAFGTGMRIGELLALRWNDLDFKEKSIRVNKTLQYIQVEGSRECKFIIQSPKTKQSIRTIPMLDNVAKSLKVHREGQGKDIIMLGSIWQKNDNKDLCNLVFTTDTGNPIDRNSINRTIKSIVSDINLKRTEQARKDKRKVEIFQDFSAHTMRHSFATRCFEANIQPKIVQSFLGHSTLATTMDIYTHVTEENKKEEIEKIANVV</sequence>
<dbReference type="RefSeq" id="WP_048931122.1">
    <property type="nucleotide sequence ID" value="NZ_KQ235886.1"/>
</dbReference>
<dbReference type="PROSITE" id="PS51900">
    <property type="entry name" value="CB"/>
    <property type="match status" value="1"/>
</dbReference>
<dbReference type="Gene3D" id="1.10.150.130">
    <property type="match status" value="1"/>
</dbReference>
<evidence type="ECO:0000259" key="8">
    <source>
        <dbReference type="PROSITE" id="PS51900"/>
    </source>
</evidence>
<evidence type="ECO:0000313" key="10">
    <source>
        <dbReference type="Proteomes" id="UP000037392"/>
    </source>
</evidence>
<dbReference type="PATRIC" id="fig|742734.4.peg.5645"/>
<dbReference type="InterPro" id="IPR013762">
    <property type="entry name" value="Integrase-like_cat_sf"/>
</dbReference>
<dbReference type="AlphaFoldDB" id="A0A0J9BJZ1"/>
<dbReference type="Gene3D" id="1.10.443.10">
    <property type="entry name" value="Intergrase catalytic core"/>
    <property type="match status" value="1"/>
</dbReference>
<protein>
    <recommendedName>
        <fullName evidence="11">Tyr recombinase domain-containing protein</fullName>
    </recommendedName>
</protein>
<dbReference type="GO" id="GO:0015074">
    <property type="term" value="P:DNA integration"/>
    <property type="evidence" value="ECO:0007669"/>
    <property type="project" value="UniProtKB-KW"/>
</dbReference>
<comment type="function">
    <text evidence="1">Site-specific tyrosine recombinase, which acts by catalyzing the cutting and rejoining of the recombining DNA molecules.</text>
</comment>
<evidence type="ECO:0000256" key="2">
    <source>
        <dbReference type="ARBA" id="ARBA00008857"/>
    </source>
</evidence>
<accession>A0A0J9BJZ1</accession>
<evidence type="ECO:0000256" key="1">
    <source>
        <dbReference type="ARBA" id="ARBA00003283"/>
    </source>
</evidence>
<keyword evidence="5" id="KW-0233">DNA recombination</keyword>
<evidence type="ECO:0000256" key="3">
    <source>
        <dbReference type="ARBA" id="ARBA00022908"/>
    </source>
</evidence>
<dbReference type="PANTHER" id="PTHR30349:SF41">
    <property type="entry name" value="INTEGRASE_RECOMBINASE PROTEIN MJ0367-RELATED"/>
    <property type="match status" value="1"/>
</dbReference>
<comment type="similarity">
    <text evidence="2">Belongs to the 'phage' integrase family.</text>
</comment>
<dbReference type="CDD" id="cd01189">
    <property type="entry name" value="INT_ICEBs1_C_like"/>
    <property type="match status" value="1"/>
</dbReference>
<dbReference type="PANTHER" id="PTHR30349">
    <property type="entry name" value="PHAGE INTEGRASE-RELATED"/>
    <property type="match status" value="1"/>
</dbReference>
<dbReference type="InterPro" id="IPR050090">
    <property type="entry name" value="Tyrosine_recombinase_XerCD"/>
</dbReference>
<dbReference type="Pfam" id="PF14659">
    <property type="entry name" value="Phage_int_SAM_3"/>
    <property type="match status" value="1"/>
</dbReference>
<evidence type="ECO:0000256" key="6">
    <source>
        <dbReference type="PROSITE-ProRule" id="PRU01248"/>
    </source>
</evidence>
<dbReference type="SUPFAM" id="SSF56349">
    <property type="entry name" value="DNA breaking-rejoining enzymes"/>
    <property type="match status" value="1"/>
</dbReference>
<reference evidence="9 10" key="1">
    <citation type="submission" date="2011-04" db="EMBL/GenBank/DDBJ databases">
        <title>The Genome Sequence of Clostridium citroniae WAL-19142.</title>
        <authorList>
            <consortium name="The Broad Institute Genome Sequencing Platform"/>
            <person name="Earl A."/>
            <person name="Ward D."/>
            <person name="Feldgarden M."/>
            <person name="Gevers D."/>
            <person name="Warren Y.A."/>
            <person name="Tyrrell K.L."/>
            <person name="Citron D.M."/>
            <person name="Goldstein E.J."/>
            <person name="Daigneault M."/>
            <person name="Allen-Vercoe E."/>
            <person name="Young S.K."/>
            <person name="Zeng Q."/>
            <person name="Gargeya S."/>
            <person name="Fitzgerald M."/>
            <person name="Haas B."/>
            <person name="Abouelleil A."/>
            <person name="Alvarado L."/>
            <person name="Arachchi H.M."/>
            <person name="Berlin A."/>
            <person name="Brown A."/>
            <person name="Chapman S.B."/>
            <person name="Chen Z."/>
            <person name="Dunbar C."/>
            <person name="Freedman E."/>
            <person name="Gearin G."/>
            <person name="Gellesch M."/>
            <person name="Goldberg J."/>
            <person name="Griggs A."/>
            <person name="Gujja S."/>
            <person name="Heilman E.R."/>
            <person name="Heiman D."/>
            <person name="Howarth C."/>
            <person name="Larson L."/>
            <person name="Lui A."/>
            <person name="MacDonald P.J."/>
            <person name="Mehta T."/>
            <person name="Montmayeur A."/>
            <person name="Murphy C."/>
            <person name="Neiman D."/>
            <person name="Pearson M."/>
            <person name="Priest M."/>
            <person name="Roberts A."/>
            <person name="Saif S."/>
            <person name="Shea T."/>
            <person name="Shenoy N."/>
            <person name="Sisk P."/>
            <person name="Stolte C."/>
            <person name="Sykes S."/>
            <person name="White J."/>
            <person name="Yandava C."/>
            <person name="Wortman J."/>
            <person name="Nusbaum C."/>
            <person name="Birren B."/>
        </authorList>
    </citation>
    <scope>NUCLEOTIDE SEQUENCE [LARGE SCALE GENOMIC DNA]</scope>
    <source>
        <strain evidence="9 10">WAL-19142</strain>
    </source>
</reference>
<dbReference type="EMBL" id="ADLK01000049">
    <property type="protein sequence ID" value="KMW12554.1"/>
    <property type="molecule type" value="Genomic_DNA"/>
</dbReference>
<dbReference type="OrthoDB" id="9803188at2"/>
<feature type="domain" description="Tyr recombinase" evidence="7">
    <location>
        <begin position="170"/>
        <end position="399"/>
    </location>
</feature>
<dbReference type="GO" id="GO:0006310">
    <property type="term" value="P:DNA recombination"/>
    <property type="evidence" value="ECO:0007669"/>
    <property type="project" value="UniProtKB-KW"/>
</dbReference>
<feature type="domain" description="Core-binding (CB)" evidence="8">
    <location>
        <begin position="66"/>
        <end position="149"/>
    </location>
</feature>
<evidence type="ECO:0000256" key="4">
    <source>
        <dbReference type="ARBA" id="ARBA00023125"/>
    </source>
</evidence>
<dbReference type="InterPro" id="IPR004107">
    <property type="entry name" value="Integrase_SAM-like_N"/>
</dbReference>
<dbReference type="InterPro" id="IPR011010">
    <property type="entry name" value="DNA_brk_join_enz"/>
</dbReference>